<reference evidence="5 6" key="1">
    <citation type="journal article" date="2014" name="Virology">
        <title>Genome of brown tide virus (AaV), the little giant of the Megaviridae, elucidates NCLDV genome expansion and host-virus coevolution.</title>
        <authorList>
            <person name="Moniruzzaman M."/>
            <person name="LeCleir G.R."/>
            <person name="Brown C.M."/>
            <person name="Gobler C.J."/>
            <person name="Bidle K.D."/>
            <person name="Wilson W.H."/>
            <person name="Wilhelm S.W."/>
        </authorList>
    </citation>
    <scope>NUCLEOTIDE SEQUENCE [LARGE SCALE GENOMIC DNA]</scope>
    <source>
        <strain evidence="5">BtV-01</strain>
    </source>
</reference>
<dbReference type="SUPFAM" id="SSF52540">
    <property type="entry name" value="P-loop containing nucleoside triphosphate hydrolases"/>
    <property type="match status" value="1"/>
</dbReference>
<evidence type="ECO:0000256" key="2">
    <source>
        <dbReference type="ARBA" id="ARBA00022741"/>
    </source>
</evidence>
<dbReference type="GO" id="GO:0006261">
    <property type="term" value="P:DNA-templated DNA replication"/>
    <property type="evidence" value="ECO:0007669"/>
    <property type="project" value="TreeGrafter"/>
</dbReference>
<sequence>MFSSSYTEIFRPTKYEDICGSFKKQIFEFKDTNLILHGPSGIGKSTSIRILLNTYYAKDSIFYSSKYKNDTNKLIEKLHYFIQFKTSSKKAVFIDEIETVNTRVQNEIYQLIKNNKIVFFFSCNNLDKVSSNLQKFCKIYNCNFLSFDDINDSIIKICEKERIKYDKHTFEKIFFYVKNDYRKFLNSIQILHELFDEITLDCFFEIFPKKFNYDDVSLMINQNKPINEIVEILYNDCINFDSFFDKRNNPQITSIKEYAMNVENTKNVIELMLKTCFQKK</sequence>
<dbReference type="GO" id="GO:0003689">
    <property type="term" value="F:DNA clamp loader activity"/>
    <property type="evidence" value="ECO:0007669"/>
    <property type="project" value="TreeGrafter"/>
</dbReference>
<dbReference type="GO" id="GO:0006281">
    <property type="term" value="P:DNA repair"/>
    <property type="evidence" value="ECO:0007669"/>
    <property type="project" value="TreeGrafter"/>
</dbReference>
<gene>
    <name evidence="5" type="ORF">AaV_034</name>
</gene>
<dbReference type="GO" id="GO:0005524">
    <property type="term" value="F:ATP binding"/>
    <property type="evidence" value="ECO:0007669"/>
    <property type="project" value="UniProtKB-KW"/>
</dbReference>
<feature type="domain" description="AAA+ ATPase" evidence="4">
    <location>
        <begin position="30"/>
        <end position="145"/>
    </location>
</feature>
<dbReference type="OrthoDB" id="4962at10239"/>
<organism evidence="5 6">
    <name type="scientific">Aureococcus anophagefferens virus</name>
    <dbReference type="NCBI Taxonomy" id="1474867"/>
    <lineage>
        <taxon>Viruses</taxon>
        <taxon>Varidnaviria</taxon>
        <taxon>Bamfordvirae</taxon>
        <taxon>Nucleocytoviricota</taxon>
        <taxon>Megaviricetes</taxon>
        <taxon>Imitervirales</taxon>
        <taxon>Schizomimiviridae</taxon>
        <taxon>Kratosvirus</taxon>
        <taxon>Kratosvirus quantuckense</taxon>
    </lineage>
</organism>
<dbReference type="SMART" id="SM00382">
    <property type="entry name" value="AAA"/>
    <property type="match status" value="1"/>
</dbReference>
<accession>A0A076FGH3</accession>
<keyword evidence="2" id="KW-0547">Nucleotide-binding</keyword>
<dbReference type="Proteomes" id="UP000028667">
    <property type="component" value="Segment"/>
</dbReference>
<dbReference type="KEGG" id="vg:20041470"/>
<evidence type="ECO:0000313" key="5">
    <source>
        <dbReference type="EMBL" id="AII17180.1"/>
    </source>
</evidence>
<dbReference type="EMBL" id="KJ645900">
    <property type="protein sequence ID" value="AII17180.1"/>
    <property type="molecule type" value="Genomic_DNA"/>
</dbReference>
<protein>
    <submittedName>
        <fullName evidence="5">Putative replication factor C subunit 2</fullName>
    </submittedName>
</protein>
<keyword evidence="6" id="KW-1185">Reference proteome</keyword>
<evidence type="ECO:0000256" key="1">
    <source>
        <dbReference type="ARBA" id="ARBA00022705"/>
    </source>
</evidence>
<dbReference type="InterPro" id="IPR041682">
    <property type="entry name" value="AAA_14"/>
</dbReference>
<dbReference type="CDD" id="cd00009">
    <property type="entry name" value="AAA"/>
    <property type="match status" value="1"/>
</dbReference>
<dbReference type="PANTHER" id="PTHR11669">
    <property type="entry name" value="REPLICATION FACTOR C / DNA POLYMERASE III GAMMA-TAU SUBUNIT"/>
    <property type="match status" value="1"/>
</dbReference>
<keyword evidence="1" id="KW-0235">DNA replication</keyword>
<dbReference type="Gene3D" id="1.10.8.60">
    <property type="match status" value="1"/>
</dbReference>
<dbReference type="Gene3D" id="3.40.50.300">
    <property type="entry name" value="P-loop containing nucleotide triphosphate hydrolases"/>
    <property type="match status" value="1"/>
</dbReference>
<dbReference type="Pfam" id="PF13173">
    <property type="entry name" value="AAA_14"/>
    <property type="match status" value="1"/>
</dbReference>
<dbReference type="PANTHER" id="PTHR11669:SF20">
    <property type="entry name" value="REPLICATION FACTOR C SUBUNIT 4"/>
    <property type="match status" value="1"/>
</dbReference>
<dbReference type="InterPro" id="IPR050238">
    <property type="entry name" value="DNA_Rep/Repair_Clamp_Loader"/>
</dbReference>
<evidence type="ECO:0000259" key="4">
    <source>
        <dbReference type="SMART" id="SM00382"/>
    </source>
</evidence>
<keyword evidence="3" id="KW-0067">ATP-binding</keyword>
<evidence type="ECO:0000256" key="3">
    <source>
        <dbReference type="ARBA" id="ARBA00022840"/>
    </source>
</evidence>
<dbReference type="RefSeq" id="YP_009052112.1">
    <property type="nucleotide sequence ID" value="NC_024697.1"/>
</dbReference>
<name>A0A076FGH3_9VIRU</name>
<dbReference type="InterPro" id="IPR003593">
    <property type="entry name" value="AAA+_ATPase"/>
</dbReference>
<dbReference type="InterPro" id="IPR027417">
    <property type="entry name" value="P-loop_NTPase"/>
</dbReference>
<proteinExistence type="predicted"/>
<dbReference type="GeneID" id="20041470"/>
<evidence type="ECO:0000313" key="6">
    <source>
        <dbReference type="Proteomes" id="UP000028667"/>
    </source>
</evidence>